<name>A0AAE3NYT9_9BACT</name>
<keyword evidence="4 10" id="KW-0812">Transmembrane</keyword>
<evidence type="ECO:0000256" key="6">
    <source>
        <dbReference type="ARBA" id="ARBA00023077"/>
    </source>
</evidence>
<protein>
    <submittedName>
        <fullName evidence="15">TonB-dependent receptor</fullName>
    </submittedName>
</protein>
<keyword evidence="5 12" id="KW-0732">Signal</keyword>
<evidence type="ECO:0000256" key="9">
    <source>
        <dbReference type="ARBA" id="ARBA00023237"/>
    </source>
</evidence>
<dbReference type="EMBL" id="JARGDL010000015">
    <property type="protein sequence ID" value="MDF1612561.1"/>
    <property type="molecule type" value="Genomic_DNA"/>
</dbReference>
<reference evidence="15" key="1">
    <citation type="submission" date="2023-03" db="EMBL/GenBank/DDBJ databases">
        <title>Stygiobacter electus gen. nov., sp. nov., facultatively anaerobic thermotolerant bacterium of the class Ignavibacteria from a well of Yessentuki mineral water deposit.</title>
        <authorList>
            <person name="Podosokorskaya O.A."/>
            <person name="Elcheninov A.G."/>
            <person name="Petrova N.F."/>
            <person name="Zavarzina D.G."/>
            <person name="Kublanov I.V."/>
            <person name="Merkel A.Y."/>
        </authorList>
    </citation>
    <scope>NUCLEOTIDE SEQUENCE</scope>
    <source>
        <strain evidence="15">09-Me</strain>
    </source>
</reference>
<dbReference type="Gene3D" id="2.40.170.20">
    <property type="entry name" value="TonB-dependent receptor, beta-barrel domain"/>
    <property type="match status" value="1"/>
</dbReference>
<comment type="caution">
    <text evidence="15">The sequence shown here is derived from an EMBL/GenBank/DDBJ whole genome shotgun (WGS) entry which is preliminary data.</text>
</comment>
<dbReference type="InterPro" id="IPR039426">
    <property type="entry name" value="TonB-dep_rcpt-like"/>
</dbReference>
<dbReference type="Pfam" id="PF07715">
    <property type="entry name" value="Plug"/>
    <property type="match status" value="1"/>
</dbReference>
<feature type="domain" description="TonB-dependent receptor plug" evidence="14">
    <location>
        <begin position="123"/>
        <end position="219"/>
    </location>
</feature>
<dbReference type="PANTHER" id="PTHR30069">
    <property type="entry name" value="TONB-DEPENDENT OUTER MEMBRANE RECEPTOR"/>
    <property type="match status" value="1"/>
</dbReference>
<proteinExistence type="inferred from homology"/>
<feature type="domain" description="TonB-dependent receptor-like beta-barrel" evidence="13">
    <location>
        <begin position="356"/>
        <end position="833"/>
    </location>
</feature>
<keyword evidence="8 15" id="KW-0675">Receptor</keyword>
<dbReference type="SUPFAM" id="SSF56935">
    <property type="entry name" value="Porins"/>
    <property type="match status" value="1"/>
</dbReference>
<evidence type="ECO:0000256" key="5">
    <source>
        <dbReference type="ARBA" id="ARBA00022729"/>
    </source>
</evidence>
<keyword evidence="7 10" id="KW-0472">Membrane</keyword>
<comment type="subcellular location">
    <subcellularLocation>
        <location evidence="1 10">Cell outer membrane</location>
        <topology evidence="1 10">Multi-pass membrane protein</topology>
    </subcellularLocation>
</comment>
<dbReference type="RefSeq" id="WP_321536332.1">
    <property type="nucleotide sequence ID" value="NZ_JARGDL010000015.1"/>
</dbReference>
<dbReference type="InterPro" id="IPR012910">
    <property type="entry name" value="Plug_dom"/>
</dbReference>
<dbReference type="Proteomes" id="UP001221302">
    <property type="component" value="Unassembled WGS sequence"/>
</dbReference>
<dbReference type="PROSITE" id="PS52016">
    <property type="entry name" value="TONB_DEPENDENT_REC_3"/>
    <property type="match status" value="1"/>
</dbReference>
<keyword evidence="9 10" id="KW-0998">Cell outer membrane</keyword>
<evidence type="ECO:0000313" key="16">
    <source>
        <dbReference type="Proteomes" id="UP001221302"/>
    </source>
</evidence>
<dbReference type="Gene3D" id="2.170.130.10">
    <property type="entry name" value="TonB-dependent receptor, plug domain"/>
    <property type="match status" value="1"/>
</dbReference>
<keyword evidence="3 10" id="KW-1134">Transmembrane beta strand</keyword>
<comment type="similarity">
    <text evidence="10 11">Belongs to the TonB-dependent receptor family.</text>
</comment>
<dbReference type="InterPro" id="IPR000531">
    <property type="entry name" value="Beta-barrel_TonB"/>
</dbReference>
<keyword evidence="6 11" id="KW-0798">TonB box</keyword>
<evidence type="ECO:0000256" key="8">
    <source>
        <dbReference type="ARBA" id="ARBA00023170"/>
    </source>
</evidence>
<keyword evidence="16" id="KW-1185">Reference proteome</keyword>
<evidence type="ECO:0000256" key="11">
    <source>
        <dbReference type="RuleBase" id="RU003357"/>
    </source>
</evidence>
<evidence type="ECO:0000313" key="15">
    <source>
        <dbReference type="EMBL" id="MDF1612561.1"/>
    </source>
</evidence>
<evidence type="ECO:0000259" key="14">
    <source>
        <dbReference type="Pfam" id="PF07715"/>
    </source>
</evidence>
<dbReference type="Gene3D" id="2.60.40.1120">
    <property type="entry name" value="Carboxypeptidase-like, regulatory domain"/>
    <property type="match status" value="1"/>
</dbReference>
<dbReference type="Pfam" id="PF00593">
    <property type="entry name" value="TonB_dep_Rec_b-barrel"/>
    <property type="match status" value="1"/>
</dbReference>
<dbReference type="InterPro" id="IPR036942">
    <property type="entry name" value="Beta-barrel_TonB_sf"/>
</dbReference>
<evidence type="ECO:0000259" key="13">
    <source>
        <dbReference type="Pfam" id="PF00593"/>
    </source>
</evidence>
<dbReference type="SUPFAM" id="SSF49464">
    <property type="entry name" value="Carboxypeptidase regulatory domain-like"/>
    <property type="match status" value="1"/>
</dbReference>
<dbReference type="PANTHER" id="PTHR30069:SF29">
    <property type="entry name" value="HEMOGLOBIN AND HEMOGLOBIN-HAPTOGLOBIN-BINDING PROTEIN 1-RELATED"/>
    <property type="match status" value="1"/>
</dbReference>
<sequence length="892" mass="101032">MKKIITKLILLITIPTLVFAGTTGKLTGKVIDKKTGEPLPFVNVVIDGTSLGAATDLDGKYTILNIPPGKYNVKFQYVGYQTVVIQNVQISIDLTTTQDVVMEETAVELQAIVVEGKAERIQKDITSSQARVTSEEIKNLPVAELSDVLQLQAGVTKGAGGEFHIRGGRSSEIAYWVNGISITDAFDNSRGIEIDNSSVQELQVISGTFNAEYGQALSGIVNTVTKEGGQSFKGDVKVYGGDYASNFTDYFVGIDKFNPIANYNVQGSLSGPIPFTNNKLTFFANLRYVYDDGYLYGYKKYNTDGTPSNGKLTPMNWNKRLIGQGNLAWMASGSIKLNAEILFSNEKFKDYNHFFKWNPDGDVNKFANSYNATFTLTHTLSSKTFYTMKVSDFFKDFKEYLYEDPFDPRYMHPDSLRTVGYAFVTKGTNLHRFYRKTNTLIGKIDFTSQISENHLIKFGVEGRTHKLSFDDYNLEPLRINGVPVEPFKPSIPEENTPNRTKYDSNPIEFSAYVQDKIEYQSVIINIGLRLDYFNSNGNILVDPTDPNIYLPLRTELANLPISEREQYFYKKADPKWSIGPRFGIAYPISDQGVLHFSYGQFLQIPSFQYLFNRGPFLVPNTGSGYGPYGNPNLKPQQTVMYEIGFKQQFFEDFSLDVTGFYRDIRNWITAGPLITTRNLVSYSTFINKDYSNVKGITFNLNKRFTNHYSIDLNYTYQVAEGSNSNPEDEFFAQLGNNEPTLYLIPLDWDQRHLLNFSMFVGDVDWGISTIARYGTGLPYTPSITQFTADRGITSGLQRNSRRRPSQFSVDLRLHKTLNVFGLNVTTFLRVFNLLDNKIAVNVFGDTGKPNYTTEGRNIGPDPKRPNTVEEYLRYPWNYGEPRRVEFGFEFSF</sequence>
<feature type="chain" id="PRO_5042137606" evidence="12">
    <location>
        <begin position="21"/>
        <end position="892"/>
    </location>
</feature>
<keyword evidence="2 10" id="KW-0813">Transport</keyword>
<evidence type="ECO:0000256" key="7">
    <source>
        <dbReference type="ARBA" id="ARBA00023136"/>
    </source>
</evidence>
<evidence type="ECO:0000256" key="12">
    <source>
        <dbReference type="SAM" id="SignalP"/>
    </source>
</evidence>
<evidence type="ECO:0000256" key="10">
    <source>
        <dbReference type="PROSITE-ProRule" id="PRU01360"/>
    </source>
</evidence>
<dbReference type="GO" id="GO:0009279">
    <property type="term" value="C:cell outer membrane"/>
    <property type="evidence" value="ECO:0007669"/>
    <property type="project" value="UniProtKB-SubCell"/>
</dbReference>
<feature type="signal peptide" evidence="12">
    <location>
        <begin position="1"/>
        <end position="20"/>
    </location>
</feature>
<dbReference type="InterPro" id="IPR008969">
    <property type="entry name" value="CarboxyPept-like_regulatory"/>
</dbReference>
<organism evidence="15 16">
    <name type="scientific">Stygiobacter electus</name>
    <dbReference type="NCBI Taxonomy" id="3032292"/>
    <lineage>
        <taxon>Bacteria</taxon>
        <taxon>Pseudomonadati</taxon>
        <taxon>Ignavibacteriota</taxon>
        <taxon>Ignavibacteria</taxon>
        <taxon>Ignavibacteriales</taxon>
        <taxon>Melioribacteraceae</taxon>
        <taxon>Stygiobacter</taxon>
    </lineage>
</organism>
<evidence type="ECO:0000256" key="3">
    <source>
        <dbReference type="ARBA" id="ARBA00022452"/>
    </source>
</evidence>
<evidence type="ECO:0000256" key="2">
    <source>
        <dbReference type="ARBA" id="ARBA00022448"/>
    </source>
</evidence>
<accession>A0AAE3NYT9</accession>
<dbReference type="InterPro" id="IPR037066">
    <property type="entry name" value="Plug_dom_sf"/>
</dbReference>
<dbReference type="GO" id="GO:0044718">
    <property type="term" value="P:siderophore transmembrane transport"/>
    <property type="evidence" value="ECO:0007669"/>
    <property type="project" value="TreeGrafter"/>
</dbReference>
<dbReference type="Pfam" id="PF13715">
    <property type="entry name" value="CarbopepD_reg_2"/>
    <property type="match status" value="1"/>
</dbReference>
<evidence type="ECO:0000256" key="4">
    <source>
        <dbReference type="ARBA" id="ARBA00022692"/>
    </source>
</evidence>
<evidence type="ECO:0000256" key="1">
    <source>
        <dbReference type="ARBA" id="ARBA00004571"/>
    </source>
</evidence>
<dbReference type="GO" id="GO:0015344">
    <property type="term" value="F:siderophore uptake transmembrane transporter activity"/>
    <property type="evidence" value="ECO:0007669"/>
    <property type="project" value="TreeGrafter"/>
</dbReference>
<gene>
    <name evidence="15" type="ORF">P0M35_10395</name>
</gene>
<dbReference type="AlphaFoldDB" id="A0AAE3NYT9"/>